<comment type="similarity">
    <text evidence="1">Belongs to the peptidase S28 family.</text>
</comment>
<name>A0A914PG36_9BILA</name>
<evidence type="ECO:0000256" key="4">
    <source>
        <dbReference type="ARBA" id="ARBA00022801"/>
    </source>
</evidence>
<dbReference type="PANTHER" id="PTHR11010:SF38">
    <property type="entry name" value="LYSOSOMAL PRO-X CARBOXYPEPTIDASE"/>
    <property type="match status" value="1"/>
</dbReference>
<dbReference type="AlphaFoldDB" id="A0A914PG36"/>
<dbReference type="GO" id="GO:0006508">
    <property type="term" value="P:proteolysis"/>
    <property type="evidence" value="ECO:0007669"/>
    <property type="project" value="UniProtKB-KW"/>
</dbReference>
<dbReference type="Gene3D" id="3.40.50.1820">
    <property type="entry name" value="alpha/beta hydrolase"/>
    <property type="match status" value="1"/>
</dbReference>
<dbReference type="GO" id="GO:0070008">
    <property type="term" value="F:serine-type exopeptidase activity"/>
    <property type="evidence" value="ECO:0007669"/>
    <property type="project" value="InterPro"/>
</dbReference>
<keyword evidence="4" id="KW-0378">Hydrolase</keyword>
<keyword evidence="6" id="KW-1185">Reference proteome</keyword>
<dbReference type="GO" id="GO:0008239">
    <property type="term" value="F:dipeptidyl-peptidase activity"/>
    <property type="evidence" value="ECO:0007669"/>
    <property type="project" value="TreeGrafter"/>
</dbReference>
<evidence type="ECO:0000313" key="6">
    <source>
        <dbReference type="Proteomes" id="UP000887578"/>
    </source>
</evidence>
<sequence length="122" mass="13703">MAQEGPSSAFSVLSPLHLIWAQNVSAGIWSLEHRFYGKSQPFKEQNVENLRYLSSEQYLADVANFIRTQNRNLNLSNPKWVVFGGSYSGSLALWFRQLYPDIAIGAVGSSAPIQPILDFYGY</sequence>
<evidence type="ECO:0000256" key="1">
    <source>
        <dbReference type="ARBA" id="ARBA00011079"/>
    </source>
</evidence>
<protein>
    <submittedName>
        <fullName evidence="7">Serine carboxypeptidase S28 family protein</fullName>
    </submittedName>
</protein>
<dbReference type="Pfam" id="PF05577">
    <property type="entry name" value="Peptidase_S28"/>
    <property type="match status" value="1"/>
</dbReference>
<dbReference type="PANTHER" id="PTHR11010">
    <property type="entry name" value="PROTEASE S28 PRO-X CARBOXYPEPTIDASE-RELATED"/>
    <property type="match status" value="1"/>
</dbReference>
<dbReference type="InterPro" id="IPR029058">
    <property type="entry name" value="AB_hydrolase_fold"/>
</dbReference>
<evidence type="ECO:0000256" key="2">
    <source>
        <dbReference type="ARBA" id="ARBA00022670"/>
    </source>
</evidence>
<dbReference type="Proteomes" id="UP000887578">
    <property type="component" value="Unplaced"/>
</dbReference>
<evidence type="ECO:0000256" key="3">
    <source>
        <dbReference type="ARBA" id="ARBA00022729"/>
    </source>
</evidence>
<accession>A0A914PG36</accession>
<reference evidence="7" key="1">
    <citation type="submission" date="2022-11" db="UniProtKB">
        <authorList>
            <consortium name="WormBaseParasite"/>
        </authorList>
    </citation>
    <scope>IDENTIFICATION</scope>
</reference>
<dbReference type="SUPFAM" id="SSF53474">
    <property type="entry name" value="alpha/beta-Hydrolases"/>
    <property type="match status" value="1"/>
</dbReference>
<evidence type="ECO:0000313" key="7">
    <source>
        <dbReference type="WBParaSite" id="PDA_v2.g16707.t1"/>
    </source>
</evidence>
<keyword evidence="3" id="KW-0732">Signal</keyword>
<organism evidence="6 7">
    <name type="scientific">Panagrolaimus davidi</name>
    <dbReference type="NCBI Taxonomy" id="227884"/>
    <lineage>
        <taxon>Eukaryota</taxon>
        <taxon>Metazoa</taxon>
        <taxon>Ecdysozoa</taxon>
        <taxon>Nematoda</taxon>
        <taxon>Chromadorea</taxon>
        <taxon>Rhabditida</taxon>
        <taxon>Tylenchina</taxon>
        <taxon>Panagrolaimomorpha</taxon>
        <taxon>Panagrolaimoidea</taxon>
        <taxon>Panagrolaimidae</taxon>
        <taxon>Panagrolaimus</taxon>
    </lineage>
</organism>
<keyword evidence="5" id="KW-0325">Glycoprotein</keyword>
<dbReference type="InterPro" id="IPR008758">
    <property type="entry name" value="Peptidase_S28"/>
</dbReference>
<proteinExistence type="inferred from homology"/>
<keyword evidence="2" id="KW-0645">Protease</keyword>
<dbReference type="WBParaSite" id="PDA_v2.g16707.t1">
    <property type="protein sequence ID" value="PDA_v2.g16707.t1"/>
    <property type="gene ID" value="PDA_v2.g16707"/>
</dbReference>
<evidence type="ECO:0000256" key="5">
    <source>
        <dbReference type="ARBA" id="ARBA00023180"/>
    </source>
</evidence>